<protein>
    <submittedName>
        <fullName evidence="1">Uncharacterized protein</fullName>
    </submittedName>
</protein>
<dbReference type="EMBL" id="JRYO01000021">
    <property type="protein sequence ID" value="KHE94017.1"/>
    <property type="molecule type" value="Genomic_DNA"/>
</dbReference>
<evidence type="ECO:0000313" key="2">
    <source>
        <dbReference type="Proteomes" id="UP000030652"/>
    </source>
</evidence>
<gene>
    <name evidence="1" type="ORF">SCABRO_00216</name>
</gene>
<evidence type="ECO:0000313" key="1">
    <source>
        <dbReference type="EMBL" id="KHE94017.1"/>
    </source>
</evidence>
<name>A0A0B0ELU2_9BACT</name>
<sequence length="40" mass="4690">MCKYLIYITVNMRLPWVGVADNGVFCKGLNWRKRGWISEA</sequence>
<dbReference type="Proteomes" id="UP000030652">
    <property type="component" value="Unassembled WGS sequence"/>
</dbReference>
<comment type="caution">
    <text evidence="1">The sequence shown here is derived from an EMBL/GenBank/DDBJ whole genome shotgun (WGS) entry which is preliminary data.</text>
</comment>
<proteinExistence type="predicted"/>
<reference evidence="1 2" key="1">
    <citation type="submission" date="2014-10" db="EMBL/GenBank/DDBJ databases">
        <title>Draft genome of anammox bacterium scalindua brodae, obtained using differential coverage binning of sequence data from two enrichment reactors.</title>
        <authorList>
            <person name="Speth D.R."/>
            <person name="Russ L."/>
            <person name="Kartal B."/>
            <person name="Op den Camp H.J."/>
            <person name="Dutilh B.E."/>
            <person name="Jetten M.S."/>
        </authorList>
    </citation>
    <scope>NUCLEOTIDE SEQUENCE [LARGE SCALE GENOMIC DNA]</scope>
    <source>
        <strain evidence="1">RU1</strain>
    </source>
</reference>
<accession>A0A0B0ELU2</accession>
<organism evidence="1 2">
    <name type="scientific">Candidatus Scalindua brodae</name>
    <dbReference type="NCBI Taxonomy" id="237368"/>
    <lineage>
        <taxon>Bacteria</taxon>
        <taxon>Pseudomonadati</taxon>
        <taxon>Planctomycetota</taxon>
        <taxon>Candidatus Brocadiia</taxon>
        <taxon>Candidatus Brocadiales</taxon>
        <taxon>Candidatus Scalinduaceae</taxon>
        <taxon>Candidatus Scalindua</taxon>
    </lineage>
</organism>
<dbReference type="AlphaFoldDB" id="A0A0B0ELU2"/>